<dbReference type="AlphaFoldDB" id="A0A1V1P9C0"/>
<keyword evidence="5 8" id="KW-0732">Signal</keyword>
<comment type="similarity">
    <text evidence="2">Belongs to the OmpP1/FadL family.</text>
</comment>
<evidence type="ECO:0000256" key="6">
    <source>
        <dbReference type="ARBA" id="ARBA00023136"/>
    </source>
</evidence>
<accession>A0A1V1P9C0</accession>
<feature type="signal peptide" evidence="8">
    <location>
        <begin position="1"/>
        <end position="19"/>
    </location>
</feature>
<dbReference type="PANTHER" id="PTHR35093">
    <property type="entry name" value="OUTER MEMBRANE PROTEIN NMB0088-RELATED"/>
    <property type="match status" value="1"/>
</dbReference>
<feature type="chain" id="PRO_5010698305" evidence="8">
    <location>
        <begin position="20"/>
        <end position="509"/>
    </location>
</feature>
<evidence type="ECO:0000313" key="10">
    <source>
        <dbReference type="Proteomes" id="UP000189670"/>
    </source>
</evidence>
<protein>
    <submittedName>
        <fullName evidence="9">Aromatic hydrocarbon degradation membrane protein</fullName>
    </submittedName>
</protein>
<dbReference type="InterPro" id="IPR005017">
    <property type="entry name" value="OMPP1/FadL/TodX"/>
</dbReference>
<keyword evidence="3" id="KW-1134">Transmembrane beta strand</keyword>
<name>A0A1V1P9C0_9BACT</name>
<sequence>MKRIIYQTLILFFATNIQAFDGISTKSIGLGGAVTATPPGLMAIHHNPSGLSQAREGFVYYQGLHAIAFKRKNQFSPDDSFQVLGISASQDPVANHESASGNTCLYYPIYGDAHGEIQILPLPTGMTFRPQNSRWIFATGVYMPFLQGIQFDADDPSQYQTQSYYQQHLVYASPSIAYHWSESFSLGMSVGIGQTAWGQSANLRIINDRFSQSYFLPPIPNIGPFDGFSRMQWQLRDDFSMSFNLGILWAPGNNLTVGCVYRSAIPTQPKGQLEIHFSDDFMTLTRYCRNHRGFSSQLNAYGLENIEQQHSVHSVSMDQFKWPDSFQIGLQYDWSRNFCIMFDIQWTRWSHQNDYQLVFQNKDNPLVLLMDILDQTVDDRIVYPRKMKDTVSCHLGMEWQVKESFKLRGGVSYHPQTVSDSHMSLIDIPDKIFMGTGFEWRWPNRWVIEQAVGIYLSTDKTIDNGTSQRLNQLDMKRSYFSPYGGQQVSSQAFGVIFSMNVRVPFSLLE</sequence>
<comment type="caution">
    <text evidence="9">The sequence shown here is derived from an EMBL/GenBank/DDBJ whole genome shotgun (WGS) entry which is preliminary data.</text>
</comment>
<keyword evidence="4" id="KW-0812">Transmembrane</keyword>
<comment type="subcellular location">
    <subcellularLocation>
        <location evidence="1">Cell outer membrane</location>
        <topology evidence="1">Multi-pass membrane protein</topology>
    </subcellularLocation>
</comment>
<gene>
    <name evidence="9" type="ORF">OMM_02537</name>
</gene>
<dbReference type="Pfam" id="PF03349">
    <property type="entry name" value="Toluene_X"/>
    <property type="match status" value="1"/>
</dbReference>
<dbReference type="GO" id="GO:0015483">
    <property type="term" value="F:long-chain fatty acid transporting porin activity"/>
    <property type="evidence" value="ECO:0007669"/>
    <property type="project" value="TreeGrafter"/>
</dbReference>
<dbReference type="Proteomes" id="UP000189670">
    <property type="component" value="Unassembled WGS sequence"/>
</dbReference>
<evidence type="ECO:0000256" key="5">
    <source>
        <dbReference type="ARBA" id="ARBA00022729"/>
    </source>
</evidence>
<evidence type="ECO:0000256" key="8">
    <source>
        <dbReference type="SAM" id="SignalP"/>
    </source>
</evidence>
<evidence type="ECO:0000256" key="4">
    <source>
        <dbReference type="ARBA" id="ARBA00022692"/>
    </source>
</evidence>
<dbReference type="GO" id="GO:0009279">
    <property type="term" value="C:cell outer membrane"/>
    <property type="evidence" value="ECO:0007669"/>
    <property type="project" value="UniProtKB-SubCell"/>
</dbReference>
<evidence type="ECO:0000256" key="7">
    <source>
        <dbReference type="ARBA" id="ARBA00023237"/>
    </source>
</evidence>
<dbReference type="SUPFAM" id="SSF56935">
    <property type="entry name" value="Porins"/>
    <property type="match status" value="1"/>
</dbReference>
<proteinExistence type="inferred from homology"/>
<dbReference type="PANTHER" id="PTHR35093:SF8">
    <property type="entry name" value="OUTER MEMBRANE PROTEIN NMB0088-RELATED"/>
    <property type="match status" value="1"/>
</dbReference>
<organism evidence="9 10">
    <name type="scientific">Candidatus Magnetoglobus multicellularis str. Araruama</name>
    <dbReference type="NCBI Taxonomy" id="890399"/>
    <lineage>
        <taxon>Bacteria</taxon>
        <taxon>Pseudomonadati</taxon>
        <taxon>Thermodesulfobacteriota</taxon>
        <taxon>Desulfobacteria</taxon>
        <taxon>Desulfobacterales</taxon>
        <taxon>Desulfobacteraceae</taxon>
        <taxon>Candidatus Magnetoglobus</taxon>
    </lineage>
</organism>
<evidence type="ECO:0000256" key="2">
    <source>
        <dbReference type="ARBA" id="ARBA00008163"/>
    </source>
</evidence>
<evidence type="ECO:0000256" key="3">
    <source>
        <dbReference type="ARBA" id="ARBA00022452"/>
    </source>
</evidence>
<evidence type="ECO:0000313" key="9">
    <source>
        <dbReference type="EMBL" id="ETR71366.1"/>
    </source>
</evidence>
<keyword evidence="7" id="KW-0998">Cell outer membrane</keyword>
<reference evidence="10" key="1">
    <citation type="submission" date="2012-11" db="EMBL/GenBank/DDBJ databases">
        <authorList>
            <person name="Lucero-Rivera Y.E."/>
            <person name="Tovar-Ramirez D."/>
        </authorList>
    </citation>
    <scope>NUCLEOTIDE SEQUENCE [LARGE SCALE GENOMIC DNA]</scope>
    <source>
        <strain evidence="10">Araruama</strain>
    </source>
</reference>
<dbReference type="EMBL" id="ATBP01000278">
    <property type="protein sequence ID" value="ETR71366.1"/>
    <property type="molecule type" value="Genomic_DNA"/>
</dbReference>
<evidence type="ECO:0000256" key="1">
    <source>
        <dbReference type="ARBA" id="ARBA00004571"/>
    </source>
</evidence>
<keyword evidence="6" id="KW-0472">Membrane</keyword>
<dbReference type="Gene3D" id="2.40.160.60">
    <property type="entry name" value="Outer membrane protein transport protein (OMPP1/FadL/TodX)"/>
    <property type="match status" value="1"/>
</dbReference>